<gene>
    <name evidence="1" type="ORF">ACFSM5_18920</name>
</gene>
<dbReference type="SUPFAM" id="SSF55729">
    <property type="entry name" value="Acyl-CoA N-acyltransferases (Nat)"/>
    <property type="match status" value="1"/>
</dbReference>
<evidence type="ECO:0008006" key="3">
    <source>
        <dbReference type="Google" id="ProtNLM"/>
    </source>
</evidence>
<reference evidence="2" key="1">
    <citation type="journal article" date="2019" name="Int. J. Syst. Evol. Microbiol.">
        <title>The Global Catalogue of Microorganisms (GCM) 10K type strain sequencing project: providing services to taxonomists for standard genome sequencing and annotation.</title>
        <authorList>
            <consortium name="The Broad Institute Genomics Platform"/>
            <consortium name="The Broad Institute Genome Sequencing Center for Infectious Disease"/>
            <person name="Wu L."/>
            <person name="Ma J."/>
        </authorList>
    </citation>
    <scope>NUCLEOTIDE SEQUENCE [LARGE SCALE GENOMIC DNA]</scope>
    <source>
        <strain evidence="2">CGMCC 1.19062</strain>
    </source>
</reference>
<organism evidence="1 2">
    <name type="scientific">Lacibacterium aquatile</name>
    <dbReference type="NCBI Taxonomy" id="1168082"/>
    <lineage>
        <taxon>Bacteria</taxon>
        <taxon>Pseudomonadati</taxon>
        <taxon>Pseudomonadota</taxon>
        <taxon>Alphaproteobacteria</taxon>
        <taxon>Rhodospirillales</taxon>
        <taxon>Rhodospirillaceae</taxon>
    </lineage>
</organism>
<evidence type="ECO:0000313" key="1">
    <source>
        <dbReference type="EMBL" id="MFD2264984.1"/>
    </source>
</evidence>
<dbReference type="EMBL" id="JBHUIP010000014">
    <property type="protein sequence ID" value="MFD2264984.1"/>
    <property type="molecule type" value="Genomic_DNA"/>
</dbReference>
<name>A0ABW5DWZ7_9PROT</name>
<protein>
    <recommendedName>
        <fullName evidence="3">N-acetyltransferase domain-containing protein</fullName>
    </recommendedName>
</protein>
<keyword evidence="2" id="KW-1185">Reference proteome</keyword>
<sequence length="143" mass="15435">MRSFVAIPLTPTDIDAAFPLIQNLWPDQSLQEWRQFASQRLGSLEGGILGLRGESGHLNGLAIWRRANDLDHGPVLTVDYLVALDLVEPEKVAGALVDGLEMLARGAGVRAVQVTLPPTESVLLRPFLAAGHHLEGVKLCKAV</sequence>
<accession>A0ABW5DWZ7</accession>
<dbReference type="InterPro" id="IPR016181">
    <property type="entry name" value="Acyl_CoA_acyltransferase"/>
</dbReference>
<proteinExistence type="predicted"/>
<evidence type="ECO:0000313" key="2">
    <source>
        <dbReference type="Proteomes" id="UP001597295"/>
    </source>
</evidence>
<dbReference type="RefSeq" id="WP_379878150.1">
    <property type="nucleotide sequence ID" value="NZ_JBHUIP010000014.1"/>
</dbReference>
<dbReference type="Proteomes" id="UP001597295">
    <property type="component" value="Unassembled WGS sequence"/>
</dbReference>
<comment type="caution">
    <text evidence="1">The sequence shown here is derived from an EMBL/GenBank/DDBJ whole genome shotgun (WGS) entry which is preliminary data.</text>
</comment>